<dbReference type="FunFam" id="3.30.420.40:FF:000050">
    <property type="entry name" value="Actin, alpha skeletal muscle"/>
    <property type="match status" value="1"/>
</dbReference>
<dbReference type="SMART" id="SM00268">
    <property type="entry name" value="ACTIN"/>
    <property type="match status" value="1"/>
</dbReference>
<sequence length="422" mass="46927">MQLGDDVGALVVDIGSGFTKCGYAGDDAPKALFSSAVGVGETDEKDGDVSMTSSKQEQRSREYYCGQQLEVRRDNINIEYPVKHGLVEDWDGFDRLLDFGFKDTLKLDTADHSILVTESTFNTDKRREKIIEHMFEHLHCPATFLVKDSVLTAFSVGRHTSLILDSGSGITTIVPVQNGYALIAASRRTKVAGDYINEMVEKAIVTSGQSKIRPIYSLKKQTVAGKVMSENLDFPKTTSSYHRHYQLDVIRNIKEEICEVSQIKLPSTRKPDTKSYELPDGNRITLGPERLLSTEVMFVPPAELGEDLDPNFKFQGLGHMVVDSVMASDPDIRKDLFMAVVLSGGNTRFNGFAQRIHSEIMRRLPPALSKLKVIQPVTSVERRFGAWIGGSILASLGSFQHLWISKEEYTEHGPGIVHDKCP</sequence>
<protein>
    <submittedName>
        <fullName evidence="3">Actin-related protein 4</fullName>
    </submittedName>
</protein>
<dbReference type="Pfam" id="PF00022">
    <property type="entry name" value="Actin"/>
    <property type="match status" value="1"/>
</dbReference>
<dbReference type="EMBL" id="IACT01005516">
    <property type="protein sequence ID" value="LAC24668.1"/>
    <property type="molecule type" value="mRNA"/>
</dbReference>
<evidence type="ECO:0000256" key="2">
    <source>
        <dbReference type="RuleBase" id="RU000487"/>
    </source>
</evidence>
<dbReference type="InterPro" id="IPR043129">
    <property type="entry name" value="ATPase_NBD"/>
</dbReference>
<proteinExistence type="evidence at transcript level"/>
<organism evidence="3">
    <name type="scientific">Hirondellea gigas</name>
    <dbReference type="NCBI Taxonomy" id="1518452"/>
    <lineage>
        <taxon>Eukaryota</taxon>
        <taxon>Metazoa</taxon>
        <taxon>Ecdysozoa</taxon>
        <taxon>Arthropoda</taxon>
        <taxon>Crustacea</taxon>
        <taxon>Multicrustacea</taxon>
        <taxon>Malacostraca</taxon>
        <taxon>Eumalacostraca</taxon>
        <taxon>Peracarida</taxon>
        <taxon>Amphipoda</taxon>
        <taxon>Amphilochidea</taxon>
        <taxon>Lysianassida</taxon>
        <taxon>Lysianassidira</taxon>
        <taxon>Lysianassoidea</taxon>
        <taxon>Lysianassidae</taxon>
        <taxon>Hirondellea</taxon>
    </lineage>
</organism>
<comment type="similarity">
    <text evidence="1 2">Belongs to the actin family.</text>
</comment>
<dbReference type="CDD" id="cd13395">
    <property type="entry name" value="ASKHA_NBD_Arp4_ACTL6-like"/>
    <property type="match status" value="1"/>
</dbReference>
<name>A0A6A7G159_9CRUS</name>
<dbReference type="PRINTS" id="PR00190">
    <property type="entry name" value="ACTIN"/>
</dbReference>
<dbReference type="Gene3D" id="3.30.420.40">
    <property type="match status" value="2"/>
</dbReference>
<dbReference type="InterPro" id="IPR004000">
    <property type="entry name" value="Actin"/>
</dbReference>
<evidence type="ECO:0000313" key="3">
    <source>
        <dbReference type="EMBL" id="LAC24668.1"/>
    </source>
</evidence>
<evidence type="ECO:0000256" key="1">
    <source>
        <dbReference type="ARBA" id="ARBA00006752"/>
    </source>
</evidence>
<accession>A0A6A7G159</accession>
<dbReference type="FunFam" id="3.30.420.40:FF:000058">
    <property type="entry name" value="Putative actin-related protein 5"/>
    <property type="match status" value="1"/>
</dbReference>
<dbReference type="PANTHER" id="PTHR11937">
    <property type="entry name" value="ACTIN"/>
    <property type="match status" value="1"/>
</dbReference>
<dbReference type="Gene3D" id="3.90.640.10">
    <property type="entry name" value="Actin, Chain A, domain 4"/>
    <property type="match status" value="1"/>
</dbReference>
<reference evidence="3" key="1">
    <citation type="submission" date="2017-11" db="EMBL/GenBank/DDBJ databases">
        <title>The sensing device of the deep-sea amphipod.</title>
        <authorList>
            <person name="Kobayashi H."/>
            <person name="Nagahama T."/>
            <person name="Arai W."/>
            <person name="Sasagawa Y."/>
            <person name="Umeda M."/>
            <person name="Hayashi T."/>
            <person name="Nikaido I."/>
            <person name="Watanabe H."/>
            <person name="Oguri K."/>
            <person name="Kitazato H."/>
            <person name="Fujioka K."/>
            <person name="Kido Y."/>
            <person name="Takami H."/>
        </authorList>
    </citation>
    <scope>NUCLEOTIDE SEQUENCE</scope>
    <source>
        <tissue evidence="3">Whole body</tissue>
    </source>
</reference>
<dbReference type="AlphaFoldDB" id="A0A6A7G159"/>
<dbReference type="SUPFAM" id="SSF53067">
    <property type="entry name" value="Actin-like ATPase domain"/>
    <property type="match status" value="2"/>
</dbReference>